<dbReference type="Proteomes" id="UP000541444">
    <property type="component" value="Unassembled WGS sequence"/>
</dbReference>
<dbReference type="EMBL" id="JACGCM010001096">
    <property type="protein sequence ID" value="KAF6161805.1"/>
    <property type="molecule type" value="Genomic_DNA"/>
</dbReference>
<organism evidence="2 3">
    <name type="scientific">Kingdonia uniflora</name>
    <dbReference type="NCBI Taxonomy" id="39325"/>
    <lineage>
        <taxon>Eukaryota</taxon>
        <taxon>Viridiplantae</taxon>
        <taxon>Streptophyta</taxon>
        <taxon>Embryophyta</taxon>
        <taxon>Tracheophyta</taxon>
        <taxon>Spermatophyta</taxon>
        <taxon>Magnoliopsida</taxon>
        <taxon>Ranunculales</taxon>
        <taxon>Circaeasteraceae</taxon>
        <taxon>Kingdonia</taxon>
    </lineage>
</organism>
<dbReference type="AlphaFoldDB" id="A0A7J7N3T3"/>
<evidence type="ECO:0000313" key="3">
    <source>
        <dbReference type="Proteomes" id="UP000541444"/>
    </source>
</evidence>
<proteinExistence type="predicted"/>
<reference evidence="2 3" key="1">
    <citation type="journal article" date="2020" name="IScience">
        <title>Genome Sequencing of the Endangered Kingdonia uniflora (Circaeasteraceae, Ranunculales) Reveals Potential Mechanisms of Evolutionary Specialization.</title>
        <authorList>
            <person name="Sun Y."/>
            <person name="Deng T."/>
            <person name="Zhang A."/>
            <person name="Moore M.J."/>
            <person name="Landis J.B."/>
            <person name="Lin N."/>
            <person name="Zhang H."/>
            <person name="Zhang X."/>
            <person name="Huang J."/>
            <person name="Zhang X."/>
            <person name="Sun H."/>
            <person name="Wang H."/>
        </authorList>
    </citation>
    <scope>NUCLEOTIDE SEQUENCE [LARGE SCALE GENOMIC DNA]</scope>
    <source>
        <strain evidence="2">TB1705</strain>
        <tissue evidence="2">Leaf</tissue>
    </source>
</reference>
<gene>
    <name evidence="2" type="ORF">GIB67_008566</name>
</gene>
<accession>A0A7J7N3T3</accession>
<sequence length="136" mass="15615">MAMEVSSMVAAADTRGKHRIVAELKRLEQEARSLELTLEESRGVEFEKLKEALPLEMFQGGDIGVWDLCCCCVRSLFGRGVAADLWLNCEVYFILVKYSCEIWFEFAIWSKYEEKVDPLCFLQSADLFEQKVKLGM</sequence>
<evidence type="ECO:0000313" key="2">
    <source>
        <dbReference type="EMBL" id="KAF6161805.1"/>
    </source>
</evidence>
<comment type="caution">
    <text evidence="2">The sequence shown here is derived from an EMBL/GenBank/DDBJ whole genome shotgun (WGS) entry which is preliminary data.</text>
</comment>
<keyword evidence="1" id="KW-0175">Coiled coil</keyword>
<keyword evidence="3" id="KW-1185">Reference proteome</keyword>
<protein>
    <submittedName>
        <fullName evidence="2">Uncharacterized protein</fullName>
    </submittedName>
</protein>
<feature type="coiled-coil region" evidence="1">
    <location>
        <begin position="17"/>
        <end position="44"/>
    </location>
</feature>
<name>A0A7J7N3T3_9MAGN</name>
<evidence type="ECO:0000256" key="1">
    <source>
        <dbReference type="SAM" id="Coils"/>
    </source>
</evidence>
<dbReference type="OrthoDB" id="1748842at2759"/>